<dbReference type="Gene3D" id="2.130.10.30">
    <property type="entry name" value="Regulator of chromosome condensation 1/beta-lactamase-inhibitor protein II"/>
    <property type="match status" value="1"/>
</dbReference>
<dbReference type="OrthoDB" id="5886447at2"/>
<dbReference type="InterPro" id="IPR006597">
    <property type="entry name" value="Sel1-like"/>
</dbReference>
<dbReference type="SMART" id="SM00671">
    <property type="entry name" value="SEL1"/>
    <property type="match status" value="4"/>
</dbReference>
<gene>
    <name evidence="2" type="ORF">FCL42_10760</name>
</gene>
<proteinExistence type="predicted"/>
<dbReference type="PROSITE" id="PS51257">
    <property type="entry name" value="PROKAR_LIPOPROTEIN"/>
    <property type="match status" value="1"/>
</dbReference>
<dbReference type="InterPro" id="IPR050767">
    <property type="entry name" value="Sel1_AlgK"/>
</dbReference>
<evidence type="ECO:0008006" key="4">
    <source>
        <dbReference type="Google" id="ProtNLM"/>
    </source>
</evidence>
<dbReference type="RefSeq" id="WP_136863420.1">
    <property type="nucleotide sequence ID" value="NZ_SWCJ01000006.1"/>
</dbReference>
<keyword evidence="3" id="KW-1185">Reference proteome</keyword>
<dbReference type="AlphaFoldDB" id="A0A4V5NW53"/>
<reference evidence="2 3" key="1">
    <citation type="submission" date="2019-04" db="EMBL/GenBank/DDBJ databases">
        <authorList>
            <person name="Hwang J.C."/>
        </authorList>
    </citation>
    <scope>NUCLEOTIDE SEQUENCE [LARGE SCALE GENOMIC DNA]</scope>
    <source>
        <strain evidence="2 3">IMCC35002</strain>
    </source>
</reference>
<dbReference type="SUPFAM" id="SSF50985">
    <property type="entry name" value="RCC1/BLIP-II"/>
    <property type="match status" value="1"/>
</dbReference>
<dbReference type="InterPro" id="IPR011990">
    <property type="entry name" value="TPR-like_helical_dom_sf"/>
</dbReference>
<dbReference type="EMBL" id="SWCJ01000006">
    <property type="protein sequence ID" value="TKB55034.1"/>
    <property type="molecule type" value="Genomic_DNA"/>
</dbReference>
<dbReference type="PANTHER" id="PTHR11102:SF160">
    <property type="entry name" value="ERAD-ASSOCIATED E3 UBIQUITIN-PROTEIN LIGASE COMPONENT HRD3"/>
    <property type="match status" value="1"/>
</dbReference>
<keyword evidence="1" id="KW-0732">Signal</keyword>
<evidence type="ECO:0000313" key="2">
    <source>
        <dbReference type="EMBL" id="TKB55034.1"/>
    </source>
</evidence>
<dbReference type="PANTHER" id="PTHR11102">
    <property type="entry name" value="SEL-1-LIKE PROTEIN"/>
    <property type="match status" value="1"/>
</dbReference>
<dbReference type="Pfam" id="PF08238">
    <property type="entry name" value="Sel1"/>
    <property type="match status" value="4"/>
</dbReference>
<name>A0A4V5NW53_9GAMM</name>
<dbReference type="SUPFAM" id="SSF81901">
    <property type="entry name" value="HCP-like"/>
    <property type="match status" value="3"/>
</dbReference>
<evidence type="ECO:0000256" key="1">
    <source>
        <dbReference type="SAM" id="SignalP"/>
    </source>
</evidence>
<organism evidence="2 3">
    <name type="scientific">Ferrimonas aestuarii</name>
    <dbReference type="NCBI Taxonomy" id="2569539"/>
    <lineage>
        <taxon>Bacteria</taxon>
        <taxon>Pseudomonadati</taxon>
        <taxon>Pseudomonadota</taxon>
        <taxon>Gammaproteobacteria</taxon>
        <taxon>Alteromonadales</taxon>
        <taxon>Ferrimonadaceae</taxon>
        <taxon>Ferrimonas</taxon>
    </lineage>
</organism>
<accession>A0A4V5NW53</accession>
<feature type="chain" id="PRO_5020348338" description="Sel1 repeat family protein" evidence="1">
    <location>
        <begin position="24"/>
        <end position="764"/>
    </location>
</feature>
<protein>
    <recommendedName>
        <fullName evidence="4">Sel1 repeat family protein</fullName>
    </recommendedName>
</protein>
<dbReference type="InterPro" id="IPR009091">
    <property type="entry name" value="RCC1/BLIP-II"/>
</dbReference>
<comment type="caution">
    <text evidence="2">The sequence shown here is derived from an EMBL/GenBank/DDBJ whole genome shotgun (WGS) entry which is preliminary data.</text>
</comment>
<evidence type="ECO:0000313" key="3">
    <source>
        <dbReference type="Proteomes" id="UP000305675"/>
    </source>
</evidence>
<sequence length="764" mass="85542">MKFPNLLWALLALSLLISGCASVVEQQQALDDRLTEFQRLPTKTDAQRLQMKQELAAARHRSPWANLVLASFYDSDSASPEEQEKLLPLYELAIKDKPYPKAVARLAYLHLEGELPHADSAKGYHYLRMAANLNNEWAQLKMVDLWVLGEPSINLPALPKVASLYLPEDHLDVQAWHCLNTYAYRLSKTCVEAFVDAEKEGELSPYGAIGLGLAYAHGWTVAKDLKQAERLFRRVTQRGVTEADVHLAELYLSSDSKAQQAQGEALLKNASSELPAWRAYAETLLAEHYYQQGRYDDALEIALNTEPSAEINYQLYQHYLLGRGTDKDRQQANHYLQLAAYSGHPQGMYDLYLDAPLEPSERVRLMRMSATQGCVDAMVWMAQHSQNRGDSEAQRLWQKEAAIGGHVPSQLAVAQSLALDPQQRKYAYPWYQRAAQQGSQPAQSWLKHNSVNAPKRKSGRLLQDGSFILPEHHVLLPEGNDIYLQGNIDKVWPTHCGWVIQRKFGDAAVVVNEQKRNCIPSDLELMQLMDNGAVEVVHNHGATAALLGNGQLISWGSRLMGGYLIEEANWHDEQAADWPSLLKIYHHLQRGVVTISATESALQALTNDGEIWQWGRNGVAYQVPGEYRQLIGGHTTVDACGVTTQGGLNCWGEFAPTQITQVVDSGVKVAASVPYMSGGYGFGLLALFEGEQQGQLGAWNVYYGDIKRDQQLMAKSELRGHHWRSLKAEPADSLSLFAERDDGVKIRFYYPGRYLTGSYRIESN</sequence>
<feature type="signal peptide" evidence="1">
    <location>
        <begin position="1"/>
        <end position="23"/>
    </location>
</feature>
<dbReference type="Proteomes" id="UP000305675">
    <property type="component" value="Unassembled WGS sequence"/>
</dbReference>
<dbReference type="Gene3D" id="1.25.40.10">
    <property type="entry name" value="Tetratricopeptide repeat domain"/>
    <property type="match status" value="4"/>
</dbReference>